<dbReference type="AlphaFoldDB" id="A0A397IY33"/>
<gene>
    <name evidence="1" type="ORF">Glove_173g53</name>
</gene>
<evidence type="ECO:0000313" key="1">
    <source>
        <dbReference type="EMBL" id="RHZ77793.1"/>
    </source>
</evidence>
<dbReference type="Proteomes" id="UP000266861">
    <property type="component" value="Unassembled WGS sequence"/>
</dbReference>
<evidence type="ECO:0000313" key="2">
    <source>
        <dbReference type="Proteomes" id="UP000266861"/>
    </source>
</evidence>
<name>A0A397IY33_9GLOM</name>
<reference evidence="1 2" key="1">
    <citation type="submission" date="2018-08" db="EMBL/GenBank/DDBJ databases">
        <title>Genome and evolution of the arbuscular mycorrhizal fungus Diversispora epigaea (formerly Glomus versiforme) and its bacterial endosymbionts.</title>
        <authorList>
            <person name="Sun X."/>
            <person name="Fei Z."/>
            <person name="Harrison M."/>
        </authorList>
    </citation>
    <scope>NUCLEOTIDE SEQUENCE [LARGE SCALE GENOMIC DNA]</scope>
    <source>
        <strain evidence="1 2">IT104</strain>
    </source>
</reference>
<dbReference type="OrthoDB" id="2441258at2759"/>
<dbReference type="EMBL" id="PQFF01000163">
    <property type="protein sequence ID" value="RHZ77793.1"/>
    <property type="molecule type" value="Genomic_DNA"/>
</dbReference>
<accession>A0A397IY33</accession>
<organism evidence="1 2">
    <name type="scientific">Diversispora epigaea</name>
    <dbReference type="NCBI Taxonomy" id="1348612"/>
    <lineage>
        <taxon>Eukaryota</taxon>
        <taxon>Fungi</taxon>
        <taxon>Fungi incertae sedis</taxon>
        <taxon>Mucoromycota</taxon>
        <taxon>Glomeromycotina</taxon>
        <taxon>Glomeromycetes</taxon>
        <taxon>Diversisporales</taxon>
        <taxon>Diversisporaceae</taxon>
        <taxon>Diversispora</taxon>
    </lineage>
</organism>
<keyword evidence="2" id="KW-1185">Reference proteome</keyword>
<comment type="caution">
    <text evidence="1">The sequence shown here is derived from an EMBL/GenBank/DDBJ whole genome shotgun (WGS) entry which is preliminary data.</text>
</comment>
<proteinExistence type="predicted"/>
<protein>
    <submittedName>
        <fullName evidence="1">Uncharacterized protein</fullName>
    </submittedName>
</protein>
<sequence length="71" mass="8449">MSKSDEVRDSIRSYKKILDKELWKDIKCHLLYPKQQIKSIISSVRFFSTIIFGDHAAEISTWIDYKMTTYT</sequence>